<dbReference type="Proteomes" id="UP001177670">
    <property type="component" value="Unassembled WGS sequence"/>
</dbReference>
<dbReference type="EMBL" id="JAHYIQ010000008">
    <property type="protein sequence ID" value="KAK1129803.1"/>
    <property type="molecule type" value="Genomic_DNA"/>
</dbReference>
<evidence type="ECO:0000313" key="1">
    <source>
        <dbReference type="EMBL" id="KAK1129803.1"/>
    </source>
</evidence>
<reference evidence="1" key="1">
    <citation type="submission" date="2021-10" db="EMBL/GenBank/DDBJ databases">
        <title>Melipona bicolor Genome sequencing and assembly.</title>
        <authorList>
            <person name="Araujo N.S."/>
            <person name="Arias M.C."/>
        </authorList>
    </citation>
    <scope>NUCLEOTIDE SEQUENCE</scope>
    <source>
        <strain evidence="1">USP_2M_L1-L4_2017</strain>
        <tissue evidence="1">Whole body</tissue>
    </source>
</reference>
<organism evidence="1 2">
    <name type="scientific">Melipona bicolor</name>
    <dbReference type="NCBI Taxonomy" id="60889"/>
    <lineage>
        <taxon>Eukaryota</taxon>
        <taxon>Metazoa</taxon>
        <taxon>Ecdysozoa</taxon>
        <taxon>Arthropoda</taxon>
        <taxon>Hexapoda</taxon>
        <taxon>Insecta</taxon>
        <taxon>Pterygota</taxon>
        <taxon>Neoptera</taxon>
        <taxon>Endopterygota</taxon>
        <taxon>Hymenoptera</taxon>
        <taxon>Apocrita</taxon>
        <taxon>Aculeata</taxon>
        <taxon>Apoidea</taxon>
        <taxon>Anthophila</taxon>
        <taxon>Apidae</taxon>
        <taxon>Melipona</taxon>
    </lineage>
</organism>
<sequence>MAMERESKEWKGGAERSHSLEKVTKGTYKFWLFFSAGGKSEGNLDGPGGVCGVINLDNCS</sequence>
<keyword evidence="2" id="KW-1185">Reference proteome</keyword>
<name>A0AA40G2D3_9HYME</name>
<proteinExistence type="predicted"/>
<protein>
    <submittedName>
        <fullName evidence="1">Uncharacterized protein</fullName>
    </submittedName>
</protein>
<evidence type="ECO:0000313" key="2">
    <source>
        <dbReference type="Proteomes" id="UP001177670"/>
    </source>
</evidence>
<comment type="caution">
    <text evidence="1">The sequence shown here is derived from an EMBL/GenBank/DDBJ whole genome shotgun (WGS) entry which is preliminary data.</text>
</comment>
<accession>A0AA40G2D3</accession>
<dbReference type="AlphaFoldDB" id="A0AA40G2D3"/>
<gene>
    <name evidence="1" type="ORF">K0M31_019512</name>
</gene>